<comment type="similarity">
    <text evidence="1">Belongs to the LytR/CpsA/Psr (LCP) family.</text>
</comment>
<feature type="compositionally biased region" description="Basic and acidic residues" evidence="2">
    <location>
        <begin position="369"/>
        <end position="380"/>
    </location>
</feature>
<dbReference type="AlphaFoldDB" id="U1X700"/>
<evidence type="ECO:0000313" key="6">
    <source>
        <dbReference type="Proteomes" id="UP000016511"/>
    </source>
</evidence>
<accession>U1X700</accession>
<dbReference type="Gene3D" id="3.40.630.190">
    <property type="entry name" value="LCP protein"/>
    <property type="match status" value="1"/>
</dbReference>
<organism evidence="5 6">
    <name type="scientific">Aneurinibacillus aneurinilyticus ATCC 12856</name>
    <dbReference type="NCBI Taxonomy" id="649747"/>
    <lineage>
        <taxon>Bacteria</taxon>
        <taxon>Bacillati</taxon>
        <taxon>Bacillota</taxon>
        <taxon>Bacilli</taxon>
        <taxon>Bacillales</taxon>
        <taxon>Paenibacillaceae</taxon>
        <taxon>Aneurinibacillus group</taxon>
        <taxon>Aneurinibacillus</taxon>
    </lineage>
</organism>
<feature type="region of interest" description="Disordered" evidence="2">
    <location>
        <begin position="351"/>
        <end position="501"/>
    </location>
</feature>
<dbReference type="PANTHER" id="PTHR33392:SF6">
    <property type="entry name" value="POLYISOPRENYL-TEICHOIC ACID--PEPTIDOGLYCAN TEICHOIC ACID TRANSFERASE TAGU"/>
    <property type="match status" value="1"/>
</dbReference>
<dbReference type="NCBIfam" id="TIGR00350">
    <property type="entry name" value="lytR_cpsA_psr"/>
    <property type="match status" value="1"/>
</dbReference>
<keyword evidence="6" id="KW-1185">Reference proteome</keyword>
<evidence type="ECO:0000256" key="1">
    <source>
        <dbReference type="ARBA" id="ARBA00006068"/>
    </source>
</evidence>
<dbReference type="HOGENOM" id="CLU_016455_5_0_9"/>
<dbReference type="STRING" id="649747.HMPREF0083_01649"/>
<dbReference type="GeneID" id="92837845"/>
<gene>
    <name evidence="5" type="ORF">HMPREF0083_01649</name>
</gene>
<keyword evidence="3" id="KW-1133">Transmembrane helix</keyword>
<comment type="caution">
    <text evidence="5">The sequence shown here is derived from an EMBL/GenBank/DDBJ whole genome shotgun (WGS) entry which is preliminary data.</text>
</comment>
<dbReference type="Pfam" id="PF03816">
    <property type="entry name" value="LytR_cpsA_psr"/>
    <property type="match status" value="1"/>
</dbReference>
<evidence type="ECO:0000256" key="3">
    <source>
        <dbReference type="SAM" id="Phobius"/>
    </source>
</evidence>
<dbReference type="PANTHER" id="PTHR33392">
    <property type="entry name" value="POLYISOPRENYL-TEICHOIC ACID--PEPTIDOGLYCAN TEICHOIC ACID TRANSFERASE TAGU"/>
    <property type="match status" value="1"/>
</dbReference>
<sequence>MSEELSRQASRAKKSGRKTNRKRKWIIILAVILFIVGGPVTFAYLKTQDVFNKIHSKAEPSSSKAGVAKAETTYMSDKPISLVLLGLDGRGQYGGNLTDVMLIMTLNPKTKKVTMLSIPRDTRAVIPGETNDQKINFVYKRGEMLREKAEQNGEEPEETGPSLVKKTLQSIYGIPVDNYITIDFEGFRQGIDALGGVEINVDRKLVYNDPTDGTSINLNPGLQTLNGKQALDFVRHRHDDRGLKYYSTDYERNDRQVAVIEAAMEKMKSFAGLASFFKVMDAVGENVKTDLSLEQMKALAMTFGKLDGSAVVKLENTGAYWDADTSRTLIPQETMDKNRLALQESIGLDASTVTGYNDSPSGGRSHAKKAPDSTDTEDKKERHKTTNKVEKGESSKSVKKETRHTDEEEPKKSVKKKKSEEEKTEEKNTNEKNINERKSSSDKKSTNKKDSELLDPDKPVSESVSTGEKESSRTIAPTPPESPKAPESPKTPSTRVETDNK</sequence>
<feature type="domain" description="Cell envelope-related transcriptional attenuator" evidence="4">
    <location>
        <begin position="98"/>
        <end position="269"/>
    </location>
</feature>
<protein>
    <submittedName>
        <fullName evidence="5">Cell envelope-like function transcriptional attenuator common domain protein</fullName>
    </submittedName>
</protein>
<evidence type="ECO:0000259" key="4">
    <source>
        <dbReference type="Pfam" id="PF03816"/>
    </source>
</evidence>
<dbReference type="InterPro" id="IPR050922">
    <property type="entry name" value="LytR/CpsA/Psr_CW_biosynth"/>
</dbReference>
<feature type="compositionally biased region" description="Polar residues" evidence="2">
    <location>
        <begin position="351"/>
        <end position="362"/>
    </location>
</feature>
<evidence type="ECO:0000313" key="5">
    <source>
        <dbReference type="EMBL" id="ERI10303.1"/>
    </source>
</evidence>
<keyword evidence="3" id="KW-0812">Transmembrane</keyword>
<dbReference type="RefSeq" id="WP_021619847.1">
    <property type="nucleotide sequence ID" value="NZ_KE952705.1"/>
</dbReference>
<feature type="compositionally biased region" description="Basic and acidic residues" evidence="2">
    <location>
        <begin position="387"/>
        <end position="460"/>
    </location>
</feature>
<dbReference type="PATRIC" id="fig|649747.3.peg.1493"/>
<dbReference type="InterPro" id="IPR004474">
    <property type="entry name" value="LytR_CpsA_psr"/>
</dbReference>
<proteinExistence type="inferred from homology"/>
<evidence type="ECO:0000256" key="2">
    <source>
        <dbReference type="SAM" id="MobiDB-lite"/>
    </source>
</evidence>
<reference evidence="5 6" key="1">
    <citation type="submission" date="2013-08" db="EMBL/GenBank/DDBJ databases">
        <authorList>
            <person name="Weinstock G."/>
            <person name="Sodergren E."/>
            <person name="Wylie T."/>
            <person name="Fulton L."/>
            <person name="Fulton R."/>
            <person name="Fronick C."/>
            <person name="O'Laughlin M."/>
            <person name="Godfrey J."/>
            <person name="Miner T."/>
            <person name="Herter B."/>
            <person name="Appelbaum E."/>
            <person name="Cordes M."/>
            <person name="Lek S."/>
            <person name="Wollam A."/>
            <person name="Pepin K.H."/>
            <person name="Palsikar V.B."/>
            <person name="Mitreva M."/>
            <person name="Wilson R.K."/>
        </authorList>
    </citation>
    <scope>NUCLEOTIDE SEQUENCE [LARGE SCALE GENOMIC DNA]</scope>
    <source>
        <strain evidence="5 6">ATCC 12856</strain>
    </source>
</reference>
<dbReference type="EMBL" id="AWSJ01000110">
    <property type="protein sequence ID" value="ERI10303.1"/>
    <property type="molecule type" value="Genomic_DNA"/>
</dbReference>
<name>U1X700_ANEAE</name>
<feature type="transmembrane region" description="Helical" evidence="3">
    <location>
        <begin position="25"/>
        <end position="45"/>
    </location>
</feature>
<dbReference type="eggNOG" id="COG1316">
    <property type="taxonomic scope" value="Bacteria"/>
</dbReference>
<dbReference type="Proteomes" id="UP000016511">
    <property type="component" value="Unassembled WGS sequence"/>
</dbReference>
<keyword evidence="3" id="KW-0472">Membrane</keyword>